<proteinExistence type="predicted"/>
<dbReference type="Proteomes" id="UP000576082">
    <property type="component" value="Unassembled WGS sequence"/>
</dbReference>
<reference evidence="3 4" key="1">
    <citation type="submission" date="2020-04" db="EMBL/GenBank/DDBJ databases">
        <title>Flammeovirga sp. SR4, a novel species isolated from seawater.</title>
        <authorList>
            <person name="Wang X."/>
        </authorList>
    </citation>
    <scope>NUCLEOTIDE SEQUENCE [LARGE SCALE GENOMIC DNA]</scope>
    <source>
        <strain evidence="3 4">ATCC 23126</strain>
    </source>
</reference>
<evidence type="ECO:0000256" key="1">
    <source>
        <dbReference type="SAM" id="MobiDB-lite"/>
    </source>
</evidence>
<gene>
    <name evidence="3" type="ORF">HHU12_31845</name>
</gene>
<dbReference type="Pfam" id="PF13568">
    <property type="entry name" value="OMP_b-brl_2"/>
    <property type="match status" value="1"/>
</dbReference>
<evidence type="ECO:0000313" key="3">
    <source>
        <dbReference type="EMBL" id="NME72596.1"/>
    </source>
</evidence>
<comment type="caution">
    <text evidence="3">The sequence shown here is derived from an EMBL/GenBank/DDBJ whole genome shotgun (WGS) entry which is preliminary data.</text>
</comment>
<accession>A0A7X9XD76</accession>
<evidence type="ECO:0000313" key="4">
    <source>
        <dbReference type="Proteomes" id="UP000576082"/>
    </source>
</evidence>
<keyword evidence="4" id="KW-1185">Reference proteome</keyword>
<dbReference type="EMBL" id="JABANE010000180">
    <property type="protein sequence ID" value="NME72596.1"/>
    <property type="molecule type" value="Genomic_DNA"/>
</dbReference>
<dbReference type="RefSeq" id="WP_169660782.1">
    <property type="nucleotide sequence ID" value="NZ_JABANE010000180.1"/>
</dbReference>
<dbReference type="AlphaFoldDB" id="A0A7X9XD76"/>
<name>A0A7X9XD76_9BACT</name>
<feature type="compositionally biased region" description="Basic and acidic residues" evidence="1">
    <location>
        <begin position="223"/>
        <end position="232"/>
    </location>
</feature>
<feature type="compositionally biased region" description="Polar residues" evidence="1">
    <location>
        <begin position="240"/>
        <end position="249"/>
    </location>
</feature>
<evidence type="ECO:0000259" key="2">
    <source>
        <dbReference type="Pfam" id="PF13568"/>
    </source>
</evidence>
<dbReference type="InterPro" id="IPR025665">
    <property type="entry name" value="Beta-barrel_OMP_2"/>
</dbReference>
<feature type="domain" description="Outer membrane protein beta-barrel" evidence="2">
    <location>
        <begin position="22"/>
        <end position="194"/>
    </location>
</feature>
<feature type="region of interest" description="Disordered" evidence="1">
    <location>
        <begin position="223"/>
        <end position="249"/>
    </location>
</feature>
<sequence>MHLIYKTFLVITTVLLLSTSTFAQKNILKPARISAGIKGGYYSTSIGFFPAISTKPQTAPSFGVVMKYHAEKFFGAQLEVNYNGIGWTEVNRFDITQDIYTRKFEYVQIPFLSHIYVGKKNLQFFITLGPQFDILLNESKEIITDINDQSYDYYDRPPSPFTISLAGGAGLNFITKYGHFQVEGRFAASMMNVLENEGRTSTDRSSSVLGGISFSYLIPISGWKEKPKKDNNSGEGIEQPNESGWENRD</sequence>
<protein>
    <submittedName>
        <fullName evidence="3">PorT family protein</fullName>
    </submittedName>
</protein>
<organism evidence="3 4">
    <name type="scientific">Flammeovirga aprica JL-4</name>
    <dbReference type="NCBI Taxonomy" id="694437"/>
    <lineage>
        <taxon>Bacteria</taxon>
        <taxon>Pseudomonadati</taxon>
        <taxon>Bacteroidota</taxon>
        <taxon>Cytophagia</taxon>
        <taxon>Cytophagales</taxon>
        <taxon>Flammeovirgaceae</taxon>
        <taxon>Flammeovirga</taxon>
    </lineage>
</organism>